<reference evidence="7 8" key="1">
    <citation type="submission" date="2020-08" db="EMBL/GenBank/DDBJ databases">
        <title>Genomic Encyclopedia of Type Strains, Phase IV (KMG-IV): sequencing the most valuable type-strain genomes for metagenomic binning, comparative biology and taxonomic classification.</title>
        <authorList>
            <person name="Goeker M."/>
        </authorList>
    </citation>
    <scope>NUCLEOTIDE SEQUENCE [LARGE SCALE GENOMIC DNA]</scope>
    <source>
        <strain evidence="7 8">DSM 27471</strain>
    </source>
</reference>
<comment type="subcellular location">
    <subcellularLocation>
        <location evidence="1">Cell outer membrane</location>
    </subcellularLocation>
</comment>
<comment type="caution">
    <text evidence="7">The sequence shown here is derived from an EMBL/GenBank/DDBJ whole genome shotgun (WGS) entry which is preliminary data.</text>
</comment>
<dbReference type="Gene3D" id="1.20.1600.10">
    <property type="entry name" value="Outer membrane efflux proteins (OEP)"/>
    <property type="match status" value="1"/>
</dbReference>
<name>A0A7W5H2N9_9PORP</name>
<proteinExistence type="predicted"/>
<keyword evidence="2" id="KW-1134">Transmembrane beta strand</keyword>
<dbReference type="GO" id="GO:0015562">
    <property type="term" value="F:efflux transmembrane transporter activity"/>
    <property type="evidence" value="ECO:0007669"/>
    <property type="project" value="InterPro"/>
</dbReference>
<dbReference type="GO" id="GO:1990281">
    <property type="term" value="C:efflux pump complex"/>
    <property type="evidence" value="ECO:0007669"/>
    <property type="project" value="TreeGrafter"/>
</dbReference>
<dbReference type="GO" id="GO:0009279">
    <property type="term" value="C:cell outer membrane"/>
    <property type="evidence" value="ECO:0007669"/>
    <property type="project" value="UniProtKB-SubCell"/>
</dbReference>
<evidence type="ECO:0000256" key="1">
    <source>
        <dbReference type="ARBA" id="ARBA00004442"/>
    </source>
</evidence>
<evidence type="ECO:0000256" key="4">
    <source>
        <dbReference type="ARBA" id="ARBA00023136"/>
    </source>
</evidence>
<gene>
    <name evidence="7" type="ORF">FHX64_001740</name>
</gene>
<dbReference type="PANTHER" id="PTHR30026:SF20">
    <property type="entry name" value="OUTER MEMBRANE PROTEIN TOLC"/>
    <property type="match status" value="1"/>
</dbReference>
<evidence type="ECO:0000256" key="6">
    <source>
        <dbReference type="SAM" id="Coils"/>
    </source>
</evidence>
<evidence type="ECO:0000256" key="2">
    <source>
        <dbReference type="ARBA" id="ARBA00022452"/>
    </source>
</evidence>
<organism evidence="7 8">
    <name type="scientific">Microbacter margulisiae</name>
    <dbReference type="NCBI Taxonomy" id="1350067"/>
    <lineage>
        <taxon>Bacteria</taxon>
        <taxon>Pseudomonadati</taxon>
        <taxon>Bacteroidota</taxon>
        <taxon>Bacteroidia</taxon>
        <taxon>Bacteroidales</taxon>
        <taxon>Porphyromonadaceae</taxon>
        <taxon>Microbacter</taxon>
    </lineage>
</organism>
<sequence length="449" mass="51474">MHTFVKLFRFQKTDRRLHRKSLPGTFLALLLLCFCSQNLFAETSRTLDFYLQQAEKNSPLINKTLNDNRVVALNLQEVKKILRDPQINLNAAVMLAPIISHDNGTQLQLASNNATKYNGYDLAITNGGQYQALLAVQQPLFTQPSYRAYEEKSNINQDINKNTIRLTRHDIQQLVSHQYLLCLNSAMQMETSNKLVNEIGNQLRIMTPLVANAIYKQTDEMLLQIEYKNYQDAYTAQRAAYVANLYDLNALCGIQDTSVVTLEPAHLVMNQLPTKQSYFLTAYKLDSMALLSDLKINNLKYLPQVNLFADGGLNASYLPTPNRLGISAGITFSWTLYDGHQRKIEQEKTHYGLENIAFDKHNFITQQDMNKSKIIHQINALNERIQNLDDQLNTYKKLVTAYELQLAHGNMSIMDYKNLLRDVAAKQQEATLAHIEKESLICSFNYWNY</sequence>
<keyword evidence="3" id="KW-0812">Transmembrane</keyword>
<evidence type="ECO:0000256" key="3">
    <source>
        <dbReference type="ARBA" id="ARBA00022692"/>
    </source>
</evidence>
<dbReference type="AlphaFoldDB" id="A0A7W5H2N9"/>
<accession>A0A7W5H2N9</accession>
<keyword evidence="6" id="KW-0175">Coiled coil</keyword>
<dbReference type="Proteomes" id="UP000544222">
    <property type="component" value="Unassembled WGS sequence"/>
</dbReference>
<dbReference type="EMBL" id="JACHYB010000001">
    <property type="protein sequence ID" value="MBB3187577.1"/>
    <property type="molecule type" value="Genomic_DNA"/>
</dbReference>
<dbReference type="InterPro" id="IPR051906">
    <property type="entry name" value="TolC-like"/>
</dbReference>
<keyword evidence="8" id="KW-1185">Reference proteome</keyword>
<dbReference type="PANTHER" id="PTHR30026">
    <property type="entry name" value="OUTER MEMBRANE PROTEIN TOLC"/>
    <property type="match status" value="1"/>
</dbReference>
<evidence type="ECO:0000256" key="5">
    <source>
        <dbReference type="ARBA" id="ARBA00023237"/>
    </source>
</evidence>
<feature type="coiled-coil region" evidence="6">
    <location>
        <begin position="371"/>
        <end position="405"/>
    </location>
</feature>
<keyword evidence="4" id="KW-0472">Membrane</keyword>
<protein>
    <submittedName>
        <fullName evidence="7">Outer membrane protein TolC</fullName>
    </submittedName>
</protein>
<evidence type="ECO:0000313" key="8">
    <source>
        <dbReference type="Proteomes" id="UP000544222"/>
    </source>
</evidence>
<dbReference type="RefSeq" id="WP_183413328.1">
    <property type="nucleotide sequence ID" value="NZ_JACHYB010000001.1"/>
</dbReference>
<dbReference type="SUPFAM" id="SSF56954">
    <property type="entry name" value="Outer membrane efflux proteins (OEP)"/>
    <property type="match status" value="1"/>
</dbReference>
<keyword evidence="5" id="KW-0998">Cell outer membrane</keyword>
<dbReference type="GO" id="GO:0015288">
    <property type="term" value="F:porin activity"/>
    <property type="evidence" value="ECO:0007669"/>
    <property type="project" value="TreeGrafter"/>
</dbReference>
<evidence type="ECO:0000313" key="7">
    <source>
        <dbReference type="EMBL" id="MBB3187577.1"/>
    </source>
</evidence>